<evidence type="ECO:0000313" key="3">
    <source>
        <dbReference type="Proteomes" id="UP001596071"/>
    </source>
</evidence>
<name>A0ABW0TZ68_9BACL</name>
<dbReference type="InterPro" id="IPR022742">
    <property type="entry name" value="Hydrolase_4"/>
</dbReference>
<dbReference type="EMBL" id="JBHSNP010000011">
    <property type="protein sequence ID" value="MFC5603143.1"/>
    <property type="molecule type" value="Genomic_DNA"/>
</dbReference>
<dbReference type="SUPFAM" id="SSF53474">
    <property type="entry name" value="alpha/beta-Hydrolases"/>
    <property type="match status" value="1"/>
</dbReference>
<dbReference type="GO" id="GO:0016787">
    <property type="term" value="F:hydrolase activity"/>
    <property type="evidence" value="ECO:0007669"/>
    <property type="project" value="UniProtKB-KW"/>
</dbReference>
<keyword evidence="2" id="KW-0378">Hydrolase</keyword>
<dbReference type="PANTHER" id="PTHR11614">
    <property type="entry name" value="PHOSPHOLIPASE-RELATED"/>
    <property type="match status" value="1"/>
</dbReference>
<gene>
    <name evidence="2" type="ORF">ACFPTP_07885</name>
</gene>
<dbReference type="InterPro" id="IPR051044">
    <property type="entry name" value="MAG_DAG_Lipase"/>
</dbReference>
<feature type="domain" description="Serine aminopeptidase S33" evidence="1">
    <location>
        <begin position="24"/>
        <end position="288"/>
    </location>
</feature>
<proteinExistence type="predicted"/>
<reference evidence="3" key="1">
    <citation type="journal article" date="2019" name="Int. J. Syst. Evol. Microbiol.">
        <title>The Global Catalogue of Microorganisms (GCM) 10K type strain sequencing project: providing services to taxonomists for standard genome sequencing and annotation.</title>
        <authorList>
            <consortium name="The Broad Institute Genomics Platform"/>
            <consortium name="The Broad Institute Genome Sequencing Center for Infectious Disease"/>
            <person name="Wu L."/>
            <person name="Ma J."/>
        </authorList>
    </citation>
    <scope>NUCLEOTIDE SEQUENCE [LARGE SCALE GENOMIC DNA]</scope>
    <source>
        <strain evidence="3">KACC 11299</strain>
    </source>
</reference>
<protein>
    <submittedName>
        <fullName evidence="2">Alpha/beta hydrolase</fullName>
    </submittedName>
</protein>
<dbReference type="RefSeq" id="WP_381443447.1">
    <property type="nucleotide sequence ID" value="NZ_JBHSNP010000011.1"/>
</dbReference>
<evidence type="ECO:0000313" key="2">
    <source>
        <dbReference type="EMBL" id="MFC5603143.1"/>
    </source>
</evidence>
<organism evidence="2 3">
    <name type="scientific">Sporosarcina koreensis</name>
    <dbReference type="NCBI Taxonomy" id="334735"/>
    <lineage>
        <taxon>Bacteria</taxon>
        <taxon>Bacillati</taxon>
        <taxon>Bacillota</taxon>
        <taxon>Bacilli</taxon>
        <taxon>Bacillales</taxon>
        <taxon>Caryophanaceae</taxon>
        <taxon>Sporosarcina</taxon>
    </lineage>
</organism>
<comment type="caution">
    <text evidence="2">The sequence shown here is derived from an EMBL/GenBank/DDBJ whole genome shotgun (WGS) entry which is preliminary data.</text>
</comment>
<evidence type="ECO:0000259" key="1">
    <source>
        <dbReference type="Pfam" id="PF12146"/>
    </source>
</evidence>
<sequence>MNEQMITMSDGFSIYTVYAQPTDRPIAHIHLLHGMAEHIGRYEEFITYLTNEGFAVSGQDHRGHGQTAAFNGKLGHFGDSAGFDRIVDDAHEIISYYKNKFNAPKVILFGHSMGSFIARRYVQRFGKDINKLICLGTGGDPGVSGIGGKALAYIKGKATKFDEPDYLINKLVFGGFNKVVDQPKTSLDWLTSDESVVEKYINDPLCGFVPTTRFFIDLFKGLAKINDPDNIKKVPSGLPILLLSGLDDPVGKKGNGIWQAARQFTDAGIKNITVMLYEGGRHEMLNEVNREQVFNFIKDWIKEE</sequence>
<accession>A0ABW0TZ68</accession>
<dbReference type="Proteomes" id="UP001596071">
    <property type="component" value="Unassembled WGS sequence"/>
</dbReference>
<dbReference type="InterPro" id="IPR029058">
    <property type="entry name" value="AB_hydrolase_fold"/>
</dbReference>
<dbReference type="Gene3D" id="3.40.50.1820">
    <property type="entry name" value="alpha/beta hydrolase"/>
    <property type="match status" value="1"/>
</dbReference>
<dbReference type="Pfam" id="PF12146">
    <property type="entry name" value="Hydrolase_4"/>
    <property type="match status" value="1"/>
</dbReference>
<keyword evidence="3" id="KW-1185">Reference proteome</keyword>